<protein>
    <submittedName>
        <fullName evidence="2">Uncharacterized protein</fullName>
    </submittedName>
</protein>
<dbReference type="EMBL" id="KI913134">
    <property type="protein sequence ID" value="ETV77085.1"/>
    <property type="molecule type" value="Genomic_DNA"/>
</dbReference>
<dbReference type="GeneID" id="20810981"/>
<feature type="region of interest" description="Disordered" evidence="1">
    <location>
        <begin position="203"/>
        <end position="312"/>
    </location>
</feature>
<reference evidence="2" key="1">
    <citation type="submission" date="2013-12" db="EMBL/GenBank/DDBJ databases">
        <title>The Genome Sequence of Aphanomyces astaci APO3.</title>
        <authorList>
            <consortium name="The Broad Institute Genomics Platform"/>
            <person name="Russ C."/>
            <person name="Tyler B."/>
            <person name="van West P."/>
            <person name="Dieguez-Uribeondo J."/>
            <person name="Young S.K."/>
            <person name="Zeng Q."/>
            <person name="Gargeya S."/>
            <person name="Fitzgerald M."/>
            <person name="Abouelleil A."/>
            <person name="Alvarado L."/>
            <person name="Chapman S.B."/>
            <person name="Gainer-Dewar J."/>
            <person name="Goldberg J."/>
            <person name="Griggs A."/>
            <person name="Gujja S."/>
            <person name="Hansen M."/>
            <person name="Howarth C."/>
            <person name="Imamovic A."/>
            <person name="Ireland A."/>
            <person name="Larimer J."/>
            <person name="McCowan C."/>
            <person name="Murphy C."/>
            <person name="Pearson M."/>
            <person name="Poon T.W."/>
            <person name="Priest M."/>
            <person name="Roberts A."/>
            <person name="Saif S."/>
            <person name="Shea T."/>
            <person name="Sykes S."/>
            <person name="Wortman J."/>
            <person name="Nusbaum C."/>
            <person name="Birren B."/>
        </authorList>
    </citation>
    <scope>NUCLEOTIDE SEQUENCE [LARGE SCALE GENOMIC DNA]</scope>
    <source>
        <strain evidence="2">APO3</strain>
    </source>
</reference>
<feature type="compositionally biased region" description="Low complexity" evidence="1">
    <location>
        <begin position="154"/>
        <end position="163"/>
    </location>
</feature>
<dbReference type="VEuPathDB" id="FungiDB:H257_08985"/>
<accession>W4GBQ9</accession>
<evidence type="ECO:0000313" key="2">
    <source>
        <dbReference type="EMBL" id="ETV77085.1"/>
    </source>
</evidence>
<dbReference type="OrthoDB" id="79905at2759"/>
<sequence>MAGRGGFTSMPYGQPRQSNMFGTAPTLQAGPSGAAQNETRGRSFGGGASSFSPFTHEGQGQYHNPYDINPASTSNPVPPPPSTSGGFHSMGGSNKRRGQGCLGGGQSYEVPRMKSPVSFTEPPNHGGNLYGHQPLPQTAQYHQPTQPMAPATYQQPQWQQQPQHCNSGGYAAHQPPPLWNKFEGGACYNNNFEPQHYEAAMPSENVQQASSQRPHSSRSTLGSAGAMAMLTSQDELSYNYTDNNQRQPTSYAPQHQQQQPHRPDIYHHMPSSAAPSPSKPSLTLQWSGTGSYGHSSTRVSRPPGGHSQFALG</sequence>
<evidence type="ECO:0000256" key="1">
    <source>
        <dbReference type="SAM" id="MobiDB-lite"/>
    </source>
</evidence>
<feature type="region of interest" description="Disordered" evidence="1">
    <location>
        <begin position="1"/>
        <end position="172"/>
    </location>
</feature>
<feature type="compositionally biased region" description="Polar residues" evidence="1">
    <location>
        <begin position="230"/>
        <end position="252"/>
    </location>
</feature>
<proteinExistence type="predicted"/>
<feature type="compositionally biased region" description="Polar residues" evidence="1">
    <location>
        <begin position="282"/>
        <end position="299"/>
    </location>
</feature>
<dbReference type="RefSeq" id="XP_009833391.1">
    <property type="nucleotide sequence ID" value="XM_009835089.1"/>
</dbReference>
<name>W4GBQ9_APHAT</name>
<gene>
    <name evidence="2" type="ORF">H257_08985</name>
</gene>
<feature type="compositionally biased region" description="Polar residues" evidence="1">
    <location>
        <begin position="135"/>
        <end position="146"/>
    </location>
</feature>
<feature type="compositionally biased region" description="Low complexity" evidence="1">
    <location>
        <begin position="270"/>
        <end position="281"/>
    </location>
</feature>
<dbReference type="AlphaFoldDB" id="W4GBQ9"/>
<organism evidence="2">
    <name type="scientific">Aphanomyces astaci</name>
    <name type="common">Crayfish plague agent</name>
    <dbReference type="NCBI Taxonomy" id="112090"/>
    <lineage>
        <taxon>Eukaryota</taxon>
        <taxon>Sar</taxon>
        <taxon>Stramenopiles</taxon>
        <taxon>Oomycota</taxon>
        <taxon>Saprolegniomycetes</taxon>
        <taxon>Saprolegniales</taxon>
        <taxon>Verrucalvaceae</taxon>
        <taxon>Aphanomyces</taxon>
    </lineage>
</organism>
<feature type="compositionally biased region" description="Polar residues" evidence="1">
    <location>
        <begin position="204"/>
        <end position="222"/>
    </location>
</feature>